<dbReference type="FunFam" id="3.40.309.10:FF:000009">
    <property type="entry name" value="Aldehyde dehydrogenase A"/>
    <property type="match status" value="1"/>
</dbReference>
<reference evidence="6 7" key="1">
    <citation type="submission" date="2020-05" db="EMBL/GenBank/DDBJ databases">
        <title>Genome Sequencing of Type Strains.</title>
        <authorList>
            <person name="Lemaire J.F."/>
            <person name="Inderbitzin P."/>
            <person name="Gregorio O.A."/>
            <person name="Collins S.B."/>
            <person name="Wespe N."/>
            <person name="Knight-Connoni V."/>
        </authorList>
    </citation>
    <scope>NUCLEOTIDE SEQUENCE [LARGE SCALE GENOMIC DNA]</scope>
    <source>
        <strain evidence="6 7">DSM 100049</strain>
    </source>
</reference>
<dbReference type="InterPro" id="IPR016163">
    <property type="entry name" value="Ald_DH_C"/>
</dbReference>
<dbReference type="PROSITE" id="PS00070">
    <property type="entry name" value="ALDEHYDE_DEHYDR_CYS"/>
    <property type="match status" value="1"/>
</dbReference>
<dbReference type="CDD" id="cd07106">
    <property type="entry name" value="ALDH_AldA-AAD23400"/>
    <property type="match status" value="1"/>
</dbReference>
<gene>
    <name evidence="6" type="ORF">HP438_02420</name>
</gene>
<evidence type="ECO:0000256" key="3">
    <source>
        <dbReference type="PROSITE-ProRule" id="PRU10007"/>
    </source>
</evidence>
<proteinExistence type="inferred from homology"/>
<dbReference type="PROSITE" id="PS00687">
    <property type="entry name" value="ALDEHYDE_DEHYDR_GLU"/>
    <property type="match status" value="1"/>
</dbReference>
<dbReference type="Proteomes" id="UP000536441">
    <property type="component" value="Unassembled WGS sequence"/>
</dbReference>
<dbReference type="InterPro" id="IPR044086">
    <property type="entry name" value="LUC3-like"/>
</dbReference>
<comment type="caution">
    <text evidence="6">The sequence shown here is derived from an EMBL/GenBank/DDBJ whole genome shotgun (WGS) entry which is preliminary data.</text>
</comment>
<evidence type="ECO:0000256" key="1">
    <source>
        <dbReference type="ARBA" id="ARBA00009986"/>
    </source>
</evidence>
<feature type="active site" evidence="3">
    <location>
        <position position="243"/>
    </location>
</feature>
<dbReference type="InterPro" id="IPR016160">
    <property type="entry name" value="Ald_DH_CS_CYS"/>
</dbReference>
<organism evidence="6 7">
    <name type="scientific">Sphingomonas zeae</name>
    <dbReference type="NCBI Taxonomy" id="1646122"/>
    <lineage>
        <taxon>Bacteria</taxon>
        <taxon>Pseudomonadati</taxon>
        <taxon>Pseudomonadota</taxon>
        <taxon>Alphaproteobacteria</taxon>
        <taxon>Sphingomonadales</taxon>
        <taxon>Sphingomonadaceae</taxon>
        <taxon>Sphingomonas</taxon>
    </lineage>
</organism>
<dbReference type="RefSeq" id="WP_175310618.1">
    <property type="nucleotide sequence ID" value="NZ_CBCRYR010000016.1"/>
</dbReference>
<sequence>MTNTTYTMTIDGRAVAGGATIDVLNPATEELIAQAPACSRDEVDQAVQSARAAFGSWAATPIETRRRLVRELGQTVLDNLEPLAQLLTSEQGKPLFEARIEVGSLGQLLKAQSTIDIPVEVAEDGPERIVETHYVPIGVVAAIVPWNFPMLLSGFKIGPALLAGNTMVLKPSPFTPLTALKLGELTRDLLPPGVLNVVSGADEVGPWLTAHPGVDKISFTGSTAIGKKLMENAASSLKRLTLELGGNDAAIVLPDVDVDTVAEKLFWSAFGNNGQICIATKRLYIHTDVYEPIRDAMADYARRMTVGNGAVKGTRLGPINNRPQYERVKSIIADARERGLTFIVGGEDIEGPGYFVPITLIDNPPENARVVAEEQFGPVLPLLRYDSVDEVIARANDCEYGLAGSVWSSDEDAAIAVARRLNTGTVFINHDQYLSPFAPFGGQKSSGIGVEGGVAGVLEYTYPQTLVRRKPQPAAAA</sequence>
<dbReference type="Pfam" id="PF00171">
    <property type="entry name" value="Aldedh"/>
    <property type="match status" value="1"/>
</dbReference>
<dbReference type="InterPro" id="IPR015590">
    <property type="entry name" value="Aldehyde_DH_dom"/>
</dbReference>
<dbReference type="SUPFAM" id="SSF53720">
    <property type="entry name" value="ALDH-like"/>
    <property type="match status" value="1"/>
</dbReference>
<evidence type="ECO:0000259" key="5">
    <source>
        <dbReference type="Pfam" id="PF00171"/>
    </source>
</evidence>
<evidence type="ECO:0000313" key="7">
    <source>
        <dbReference type="Proteomes" id="UP000536441"/>
    </source>
</evidence>
<dbReference type="InterPro" id="IPR029510">
    <property type="entry name" value="Ald_DH_CS_GLU"/>
</dbReference>
<dbReference type="PANTHER" id="PTHR11699">
    <property type="entry name" value="ALDEHYDE DEHYDROGENASE-RELATED"/>
    <property type="match status" value="1"/>
</dbReference>
<dbReference type="InterPro" id="IPR016161">
    <property type="entry name" value="Ald_DH/histidinol_DH"/>
</dbReference>
<comment type="similarity">
    <text evidence="1 4">Belongs to the aldehyde dehydrogenase family.</text>
</comment>
<accession>A0A7Y6EG81</accession>
<protein>
    <submittedName>
        <fullName evidence="6">Aldehyde dehydrogenase family protein</fullName>
    </submittedName>
</protein>
<dbReference type="InterPro" id="IPR016162">
    <property type="entry name" value="Ald_DH_N"/>
</dbReference>
<dbReference type="Gene3D" id="3.40.309.10">
    <property type="entry name" value="Aldehyde Dehydrogenase, Chain A, domain 2"/>
    <property type="match status" value="1"/>
</dbReference>
<evidence type="ECO:0000256" key="2">
    <source>
        <dbReference type="ARBA" id="ARBA00023002"/>
    </source>
</evidence>
<dbReference type="Gene3D" id="3.40.605.10">
    <property type="entry name" value="Aldehyde Dehydrogenase, Chain A, domain 1"/>
    <property type="match status" value="1"/>
</dbReference>
<dbReference type="FunFam" id="3.40.605.10:FF:000007">
    <property type="entry name" value="NAD/NADP-dependent betaine aldehyde dehydrogenase"/>
    <property type="match status" value="1"/>
</dbReference>
<keyword evidence="7" id="KW-1185">Reference proteome</keyword>
<keyword evidence="2 4" id="KW-0560">Oxidoreductase</keyword>
<dbReference type="GO" id="GO:0016620">
    <property type="term" value="F:oxidoreductase activity, acting on the aldehyde or oxo group of donors, NAD or NADP as acceptor"/>
    <property type="evidence" value="ECO:0007669"/>
    <property type="project" value="InterPro"/>
</dbReference>
<dbReference type="AlphaFoldDB" id="A0A7Y6EG81"/>
<evidence type="ECO:0000256" key="4">
    <source>
        <dbReference type="RuleBase" id="RU003345"/>
    </source>
</evidence>
<name>A0A7Y6EG81_9SPHN</name>
<evidence type="ECO:0000313" key="6">
    <source>
        <dbReference type="EMBL" id="NUU45832.1"/>
    </source>
</evidence>
<feature type="domain" description="Aldehyde dehydrogenase" evidence="5">
    <location>
        <begin position="19"/>
        <end position="465"/>
    </location>
</feature>
<dbReference type="EMBL" id="JABMCH010000048">
    <property type="protein sequence ID" value="NUU45832.1"/>
    <property type="molecule type" value="Genomic_DNA"/>
</dbReference>